<reference evidence="2 3" key="1">
    <citation type="submission" date="2017-11" db="EMBL/GenBank/DDBJ databases">
        <title>De-novo sequencing of pomegranate (Punica granatum L.) genome.</title>
        <authorList>
            <person name="Akparov Z."/>
            <person name="Amiraslanov A."/>
            <person name="Hajiyeva S."/>
            <person name="Abbasov M."/>
            <person name="Kaur K."/>
            <person name="Hamwieh A."/>
            <person name="Solovyev V."/>
            <person name="Salamov A."/>
            <person name="Braich B."/>
            <person name="Kosarev P."/>
            <person name="Mahmoud A."/>
            <person name="Hajiyev E."/>
            <person name="Babayeva S."/>
            <person name="Izzatullayeva V."/>
            <person name="Mammadov A."/>
            <person name="Mammadov A."/>
            <person name="Sharifova S."/>
            <person name="Ojaghi J."/>
            <person name="Eynullazada K."/>
            <person name="Bayramov B."/>
            <person name="Abdulazimova A."/>
            <person name="Shahmuradov I."/>
        </authorList>
    </citation>
    <scope>NUCLEOTIDE SEQUENCE [LARGE SCALE GENOMIC DNA]</scope>
    <source>
        <strain evidence="3">cv. AG2017</strain>
        <tissue evidence="2">Leaf</tissue>
    </source>
</reference>
<organism evidence="2 3">
    <name type="scientific">Punica granatum</name>
    <name type="common">Pomegranate</name>
    <dbReference type="NCBI Taxonomy" id="22663"/>
    <lineage>
        <taxon>Eukaryota</taxon>
        <taxon>Viridiplantae</taxon>
        <taxon>Streptophyta</taxon>
        <taxon>Embryophyta</taxon>
        <taxon>Tracheophyta</taxon>
        <taxon>Spermatophyta</taxon>
        <taxon>Magnoliopsida</taxon>
        <taxon>eudicotyledons</taxon>
        <taxon>Gunneridae</taxon>
        <taxon>Pentapetalae</taxon>
        <taxon>rosids</taxon>
        <taxon>malvids</taxon>
        <taxon>Myrtales</taxon>
        <taxon>Lythraceae</taxon>
        <taxon>Punica</taxon>
    </lineage>
</organism>
<name>A0A2I0KR46_PUNGR</name>
<protein>
    <submittedName>
        <fullName evidence="2">Uncharacterized protein</fullName>
    </submittedName>
</protein>
<dbReference type="EMBL" id="PGOL01000429">
    <property type="protein sequence ID" value="PKI70780.1"/>
    <property type="molecule type" value="Genomic_DNA"/>
</dbReference>
<evidence type="ECO:0000313" key="3">
    <source>
        <dbReference type="Proteomes" id="UP000233551"/>
    </source>
</evidence>
<gene>
    <name evidence="2" type="ORF">CRG98_008810</name>
</gene>
<proteinExistence type="predicted"/>
<comment type="caution">
    <text evidence="2">The sequence shown here is derived from an EMBL/GenBank/DDBJ whole genome shotgun (WGS) entry which is preliminary data.</text>
</comment>
<sequence length="246" mass="27938">MSVPDVPGCCPKITAKPPTSLIDLQRSSMVPKVHRCASYQANVTKVNRTSSLETKVEKLPDPCSEVRNRGEDGTKSFGDKRQSSRESSFIAYIFLHQELEPPYGYLGFQPRATSILKLLNPALSRHHFVEDVSSAIQSRVLVPFFPIAPPTEVEEIHPLGLESIYLTKDSPSWANWVLVTQKFWPQDFDRWRGCVTLLEGLPVLGEPIDPNHSLELKIEKELEFGKGKFPQHDSLKHSHQRREENR</sequence>
<dbReference type="Proteomes" id="UP000233551">
    <property type="component" value="Unassembled WGS sequence"/>
</dbReference>
<evidence type="ECO:0000256" key="1">
    <source>
        <dbReference type="SAM" id="MobiDB-lite"/>
    </source>
</evidence>
<evidence type="ECO:0000313" key="2">
    <source>
        <dbReference type="EMBL" id="PKI70780.1"/>
    </source>
</evidence>
<dbReference type="AlphaFoldDB" id="A0A2I0KR46"/>
<accession>A0A2I0KR46</accession>
<feature type="region of interest" description="Disordered" evidence="1">
    <location>
        <begin position="62"/>
        <end position="82"/>
    </location>
</feature>
<keyword evidence="3" id="KW-1185">Reference proteome</keyword>